<dbReference type="Gene3D" id="3.30.710.10">
    <property type="entry name" value="Potassium Channel Kv1.1, Chain A"/>
    <property type="match status" value="1"/>
</dbReference>
<dbReference type="Proteomes" id="UP000663879">
    <property type="component" value="Unassembled WGS sequence"/>
</dbReference>
<protein>
    <recommendedName>
        <fullName evidence="1">Potassium channel tetramerisation-type BTB domain-containing protein</fullName>
    </recommendedName>
</protein>
<dbReference type="InterPro" id="IPR011333">
    <property type="entry name" value="SKP1/BTB/POZ_sf"/>
</dbReference>
<comment type="caution">
    <text evidence="2">The sequence shown here is derived from an EMBL/GenBank/DDBJ whole genome shotgun (WGS) entry which is preliminary data.</text>
</comment>
<reference evidence="2" key="1">
    <citation type="submission" date="2021-02" db="EMBL/GenBank/DDBJ databases">
        <authorList>
            <person name="Nowell W R."/>
        </authorList>
    </citation>
    <scope>NUCLEOTIDE SEQUENCE</scope>
    <source>
        <strain evidence="2">Ploen Becks lab</strain>
    </source>
</reference>
<dbReference type="GO" id="GO:0051260">
    <property type="term" value="P:protein homooligomerization"/>
    <property type="evidence" value="ECO:0007669"/>
    <property type="project" value="InterPro"/>
</dbReference>
<dbReference type="PANTHER" id="PTHR14499">
    <property type="entry name" value="POTASSIUM CHANNEL TETRAMERIZATION DOMAIN-CONTAINING"/>
    <property type="match status" value="1"/>
</dbReference>
<dbReference type="Pfam" id="PF02214">
    <property type="entry name" value="BTB_2"/>
    <property type="match status" value="1"/>
</dbReference>
<feature type="domain" description="Potassium channel tetramerisation-type BTB" evidence="1">
    <location>
        <begin position="4"/>
        <end position="96"/>
    </location>
</feature>
<dbReference type="AlphaFoldDB" id="A0A813MBQ2"/>
<accession>A0A813MBQ2</accession>
<gene>
    <name evidence="2" type="ORF">OXX778_LOCUS2008</name>
</gene>
<dbReference type="SUPFAM" id="SSF54695">
    <property type="entry name" value="POZ domain"/>
    <property type="match status" value="1"/>
</dbReference>
<organism evidence="2 3">
    <name type="scientific">Brachionus calyciflorus</name>
    <dbReference type="NCBI Taxonomy" id="104777"/>
    <lineage>
        <taxon>Eukaryota</taxon>
        <taxon>Metazoa</taxon>
        <taxon>Spiralia</taxon>
        <taxon>Gnathifera</taxon>
        <taxon>Rotifera</taxon>
        <taxon>Eurotatoria</taxon>
        <taxon>Monogononta</taxon>
        <taxon>Pseudotrocha</taxon>
        <taxon>Ploima</taxon>
        <taxon>Brachionidae</taxon>
        <taxon>Brachionus</taxon>
    </lineage>
</organism>
<dbReference type="EMBL" id="CAJNOC010000144">
    <property type="protein sequence ID" value="CAF0719032.1"/>
    <property type="molecule type" value="Genomic_DNA"/>
</dbReference>
<proteinExistence type="predicted"/>
<name>A0A813MBQ2_9BILA</name>
<dbReference type="PANTHER" id="PTHR14499:SF136">
    <property type="entry name" value="GH08630P"/>
    <property type="match status" value="1"/>
</dbReference>
<evidence type="ECO:0000313" key="2">
    <source>
        <dbReference type="EMBL" id="CAF0719032.1"/>
    </source>
</evidence>
<evidence type="ECO:0000259" key="1">
    <source>
        <dbReference type="Pfam" id="PF02214"/>
    </source>
</evidence>
<dbReference type="CDD" id="cd18316">
    <property type="entry name" value="BTB_POZ_KCTD-like"/>
    <property type="match status" value="1"/>
</dbReference>
<dbReference type="InterPro" id="IPR003131">
    <property type="entry name" value="T1-type_BTB"/>
</dbReference>
<keyword evidence="3" id="KW-1185">Reference proteome</keyword>
<sequence length="106" mass="12326">MDAIEINVGGCIFTTSLNSLTKYNDSVFCKMVNGTHPIGKDKNNLPFIDRSPILFEYILQYLRTDQLDLHKLTNDQTVSLYKALLNEARFYNLKTMIFFLENKIRN</sequence>
<evidence type="ECO:0000313" key="3">
    <source>
        <dbReference type="Proteomes" id="UP000663879"/>
    </source>
</evidence>
<dbReference type="OrthoDB" id="2414723at2759"/>